<protein>
    <recommendedName>
        <fullName evidence="7">Zn(2)-C6 fungal-type domain-containing protein</fullName>
    </recommendedName>
</protein>
<sequence>MTEEFSPVDGTSPNGTEERQQQHNLNKACEACRGSKLRCILDPTSPDGSCKRCVATQRTCVYKAPRVRQRRKIHVDVRVAELERQLRDLRLQLHQAHHGLSRSPPAANVTAPVTSTLRFEPPVTPASWPKKATAAHEDLIPNDRVHHSPPDTPVKECAECINTPCDDVVQRKLLSWDEADRLVHVYLNDFATHYPFVILPCFTDTESFRRDRPATFLAVLAAASGTALPQLYRTLNHELLAYLARRIIVEGEHNLDIVQAMITMTIWYTPMEKFESLRQYQFAHLAATIAMDIGLGDESAVFNDEDLAYDLDRRRTLLSIYMLCTGIRVQTGRPKMLRFTNYMQRCIDCLKSQASIPAYDQWFLAWVELQRLTETAADVFFTTPTDISQPSNQQAVADFCHRLDEWRAALPIKLEGALEIHYHYVRSMILCVCLYVDHDLADFRPPFRVRALNAQAAPSAPMTPFLARTTIALVQTVHSAIDAFASFSSVELLAAPMIYYIRTLHPLSILLMLDIACRRPGNEMSKIIDEDTLRVGEYFSALNRMLSPYESDNQRTPSKFLAIVKRMEAWWQSQSELSNDCPRDLRPFAKLKMPEQRSSPSTTDQSTSPAEGFHDLSMSGFAAGMASDGMQMGHLAQDSQNSAVENNSMFLENWVFNMDQDPGTFFMSDIDWSLFENPELLNAGG</sequence>
<feature type="region of interest" description="Disordered" evidence="6">
    <location>
        <begin position="1"/>
        <end position="22"/>
    </location>
</feature>
<feature type="domain" description="Zn(2)-C6 fungal-type" evidence="7">
    <location>
        <begin position="28"/>
        <end position="62"/>
    </location>
</feature>
<dbReference type="EMBL" id="JAXOVC010000008">
    <property type="protein sequence ID" value="KAK4497696.1"/>
    <property type="molecule type" value="Genomic_DNA"/>
</dbReference>
<evidence type="ECO:0000313" key="9">
    <source>
        <dbReference type="Proteomes" id="UP001305779"/>
    </source>
</evidence>
<dbReference type="SMART" id="SM00066">
    <property type="entry name" value="GAL4"/>
    <property type="match status" value="1"/>
</dbReference>
<dbReference type="InterPro" id="IPR036864">
    <property type="entry name" value="Zn2-C6_fun-type_DNA-bd_sf"/>
</dbReference>
<feature type="compositionally biased region" description="Low complexity" evidence="6">
    <location>
        <begin position="598"/>
        <end position="609"/>
    </location>
</feature>
<name>A0ABR0E904_ZASCE</name>
<evidence type="ECO:0000256" key="5">
    <source>
        <dbReference type="ARBA" id="ARBA00023242"/>
    </source>
</evidence>
<keyword evidence="9" id="KW-1185">Reference proteome</keyword>
<dbReference type="PANTHER" id="PTHR31845">
    <property type="entry name" value="FINGER DOMAIN PROTEIN, PUTATIVE-RELATED"/>
    <property type="match status" value="1"/>
</dbReference>
<dbReference type="Proteomes" id="UP001305779">
    <property type="component" value="Unassembled WGS sequence"/>
</dbReference>
<evidence type="ECO:0000256" key="1">
    <source>
        <dbReference type="ARBA" id="ARBA00004123"/>
    </source>
</evidence>
<proteinExistence type="predicted"/>
<evidence type="ECO:0000256" key="6">
    <source>
        <dbReference type="SAM" id="MobiDB-lite"/>
    </source>
</evidence>
<dbReference type="InterPro" id="IPR001138">
    <property type="entry name" value="Zn2Cys6_DnaBD"/>
</dbReference>
<evidence type="ECO:0000256" key="2">
    <source>
        <dbReference type="ARBA" id="ARBA00023015"/>
    </source>
</evidence>
<keyword evidence="4" id="KW-0804">Transcription</keyword>
<feature type="region of interest" description="Disordered" evidence="6">
    <location>
        <begin position="591"/>
        <end position="614"/>
    </location>
</feature>
<dbReference type="PROSITE" id="PS50048">
    <property type="entry name" value="ZN2_CY6_FUNGAL_2"/>
    <property type="match status" value="1"/>
</dbReference>
<dbReference type="Gene3D" id="4.10.240.10">
    <property type="entry name" value="Zn(2)-C6 fungal-type DNA-binding domain"/>
    <property type="match status" value="1"/>
</dbReference>
<keyword evidence="5" id="KW-0539">Nucleus</keyword>
<evidence type="ECO:0000313" key="8">
    <source>
        <dbReference type="EMBL" id="KAK4497696.1"/>
    </source>
</evidence>
<reference evidence="8 9" key="1">
    <citation type="journal article" date="2023" name="G3 (Bethesda)">
        <title>A chromosome-level genome assembly of Zasmidium syzygii isolated from banana leaves.</title>
        <authorList>
            <person name="van Westerhoven A.C."/>
            <person name="Mehrabi R."/>
            <person name="Talebi R."/>
            <person name="Steentjes M.B.F."/>
            <person name="Corcolon B."/>
            <person name="Chong P.A."/>
            <person name="Kema G.H.J."/>
            <person name="Seidl M.F."/>
        </authorList>
    </citation>
    <scope>NUCLEOTIDE SEQUENCE [LARGE SCALE GENOMIC DNA]</scope>
    <source>
        <strain evidence="8 9">P124</strain>
    </source>
</reference>
<evidence type="ECO:0000259" key="7">
    <source>
        <dbReference type="PROSITE" id="PS50048"/>
    </source>
</evidence>
<dbReference type="CDD" id="cd00067">
    <property type="entry name" value="GAL4"/>
    <property type="match status" value="1"/>
</dbReference>
<comment type="caution">
    <text evidence="8">The sequence shown here is derived from an EMBL/GenBank/DDBJ whole genome shotgun (WGS) entry which is preliminary data.</text>
</comment>
<dbReference type="InterPro" id="IPR051089">
    <property type="entry name" value="prtT"/>
</dbReference>
<gene>
    <name evidence="8" type="ORF">PRZ48_010349</name>
</gene>
<keyword evidence="3" id="KW-0238">DNA-binding</keyword>
<organism evidence="8 9">
    <name type="scientific">Zasmidium cellare</name>
    <name type="common">Wine cellar mold</name>
    <name type="synonym">Racodium cellare</name>
    <dbReference type="NCBI Taxonomy" id="395010"/>
    <lineage>
        <taxon>Eukaryota</taxon>
        <taxon>Fungi</taxon>
        <taxon>Dikarya</taxon>
        <taxon>Ascomycota</taxon>
        <taxon>Pezizomycotina</taxon>
        <taxon>Dothideomycetes</taxon>
        <taxon>Dothideomycetidae</taxon>
        <taxon>Mycosphaerellales</taxon>
        <taxon>Mycosphaerellaceae</taxon>
        <taxon>Zasmidium</taxon>
    </lineage>
</organism>
<dbReference type="CDD" id="cd12148">
    <property type="entry name" value="fungal_TF_MHR"/>
    <property type="match status" value="1"/>
</dbReference>
<dbReference type="SUPFAM" id="SSF57701">
    <property type="entry name" value="Zn2/Cys6 DNA-binding domain"/>
    <property type="match status" value="1"/>
</dbReference>
<comment type="subcellular location">
    <subcellularLocation>
        <location evidence="1">Nucleus</location>
    </subcellularLocation>
</comment>
<dbReference type="PANTHER" id="PTHR31845:SF39">
    <property type="entry name" value="TRANSCRIPTION FACTOR PBCR-RELATED"/>
    <property type="match status" value="1"/>
</dbReference>
<dbReference type="PROSITE" id="PS00463">
    <property type="entry name" value="ZN2_CY6_FUNGAL_1"/>
    <property type="match status" value="1"/>
</dbReference>
<evidence type="ECO:0000256" key="4">
    <source>
        <dbReference type="ARBA" id="ARBA00023163"/>
    </source>
</evidence>
<keyword evidence="2" id="KW-0805">Transcription regulation</keyword>
<accession>A0ABR0E904</accession>
<evidence type="ECO:0000256" key="3">
    <source>
        <dbReference type="ARBA" id="ARBA00023125"/>
    </source>
</evidence>